<dbReference type="InterPro" id="IPR051449">
    <property type="entry name" value="ABC-2_transporter_component"/>
</dbReference>
<evidence type="ECO:0000256" key="3">
    <source>
        <dbReference type="ARBA" id="ARBA00022692"/>
    </source>
</evidence>
<dbReference type="Proteomes" id="UP000253090">
    <property type="component" value="Unassembled WGS sequence"/>
</dbReference>
<keyword evidence="4 6" id="KW-1133">Transmembrane helix</keyword>
<keyword evidence="2" id="KW-1003">Cell membrane</keyword>
<evidence type="ECO:0000256" key="4">
    <source>
        <dbReference type="ARBA" id="ARBA00022989"/>
    </source>
</evidence>
<comment type="subcellular location">
    <subcellularLocation>
        <location evidence="1">Cell membrane</location>
        <topology evidence="1">Multi-pass membrane protein</topology>
    </subcellularLocation>
</comment>
<keyword evidence="5 6" id="KW-0472">Membrane</keyword>
<organism evidence="8 9">
    <name type="scientific">Fontibacillus phaseoli</name>
    <dbReference type="NCBI Taxonomy" id="1416533"/>
    <lineage>
        <taxon>Bacteria</taxon>
        <taxon>Bacillati</taxon>
        <taxon>Bacillota</taxon>
        <taxon>Bacilli</taxon>
        <taxon>Bacillales</taxon>
        <taxon>Paenibacillaceae</taxon>
        <taxon>Fontibacillus</taxon>
    </lineage>
</organism>
<evidence type="ECO:0000313" key="9">
    <source>
        <dbReference type="Proteomes" id="UP000253090"/>
    </source>
</evidence>
<evidence type="ECO:0000256" key="2">
    <source>
        <dbReference type="ARBA" id="ARBA00022475"/>
    </source>
</evidence>
<evidence type="ECO:0000256" key="6">
    <source>
        <dbReference type="SAM" id="Phobius"/>
    </source>
</evidence>
<evidence type="ECO:0000259" key="7">
    <source>
        <dbReference type="Pfam" id="PF12698"/>
    </source>
</evidence>
<dbReference type="Pfam" id="PF12698">
    <property type="entry name" value="ABC2_membrane_3"/>
    <property type="match status" value="1"/>
</dbReference>
<keyword evidence="3 6" id="KW-0812">Transmembrane</keyword>
<dbReference type="GO" id="GO:0140359">
    <property type="term" value="F:ABC-type transporter activity"/>
    <property type="evidence" value="ECO:0007669"/>
    <property type="project" value="InterPro"/>
</dbReference>
<dbReference type="OrthoDB" id="3078158at2"/>
<feature type="transmembrane region" description="Helical" evidence="6">
    <location>
        <begin position="306"/>
        <end position="333"/>
    </location>
</feature>
<sequence length="424" mass="46849">MIPFFKKDFLVYWRDRKEIIIALLMPMVLITVLGFALPGWVENPAKTLEMKVGLVKLDDEEAGLETLRDHLASLSMSDEMITARAEQMEQQSPVRQLLNVLQEDSVKEIVHLEELEPNEAVRQLKDKKIEAFLTIPAGFTEAALSKMILNDGEGAELIITAEKASMRVDVMAGILDGVLRTMNYQIAVSHMPDVDAEAAAVILEDYSGIGGREILPGVEMVTSFQYYALAISIVFALMISVTIASKATGEKRERVFERILLTGSHPLNYLSGKMGSTFCLSLLQLVFVLLASHGFFGIFHGRSLQFWIGVTVVLIVLSFCMGSLASLFTTLVFRLEDSVANAVTFITVLIAGTIGGSFVPVYVLPEWLQIAGEWTPNGLTLVALLEWLQIENMNSLTASMLKLGVFSLVIIAIATWSFPRRGRI</sequence>
<reference evidence="8 9" key="1">
    <citation type="submission" date="2018-07" db="EMBL/GenBank/DDBJ databases">
        <title>Genomic Encyclopedia of Type Strains, Phase III (KMG-III): the genomes of soil and plant-associated and newly described type strains.</title>
        <authorList>
            <person name="Whitman W."/>
        </authorList>
    </citation>
    <scope>NUCLEOTIDE SEQUENCE [LARGE SCALE GENOMIC DNA]</scope>
    <source>
        <strain evidence="8 9">CECT 8333</strain>
    </source>
</reference>
<gene>
    <name evidence="8" type="ORF">DFP94_1011056</name>
</gene>
<feature type="transmembrane region" description="Helical" evidence="6">
    <location>
        <begin position="278"/>
        <end position="300"/>
    </location>
</feature>
<name>A0A369BSR1_9BACL</name>
<evidence type="ECO:0000256" key="1">
    <source>
        <dbReference type="ARBA" id="ARBA00004651"/>
    </source>
</evidence>
<dbReference type="RefSeq" id="WP_114495335.1">
    <property type="nucleotide sequence ID" value="NZ_QPJW01000001.1"/>
</dbReference>
<feature type="transmembrane region" description="Helical" evidence="6">
    <location>
        <begin position="20"/>
        <end position="41"/>
    </location>
</feature>
<dbReference type="InterPro" id="IPR013525">
    <property type="entry name" value="ABC2_TM"/>
</dbReference>
<feature type="transmembrane region" description="Helical" evidence="6">
    <location>
        <begin position="345"/>
        <end position="364"/>
    </location>
</feature>
<accession>A0A369BSR1</accession>
<evidence type="ECO:0000256" key="5">
    <source>
        <dbReference type="ARBA" id="ARBA00023136"/>
    </source>
</evidence>
<dbReference type="EMBL" id="QPJW01000001">
    <property type="protein sequence ID" value="RCX23457.1"/>
    <property type="molecule type" value="Genomic_DNA"/>
</dbReference>
<keyword evidence="9" id="KW-1185">Reference proteome</keyword>
<dbReference type="PANTHER" id="PTHR30294:SF29">
    <property type="entry name" value="MULTIDRUG ABC TRANSPORTER PERMEASE YBHS-RELATED"/>
    <property type="match status" value="1"/>
</dbReference>
<protein>
    <submittedName>
        <fullName evidence="8">ABC-2 type transport system permease protein</fullName>
    </submittedName>
</protein>
<dbReference type="PANTHER" id="PTHR30294">
    <property type="entry name" value="MEMBRANE COMPONENT OF ABC TRANSPORTER YHHJ-RELATED"/>
    <property type="match status" value="1"/>
</dbReference>
<feature type="transmembrane region" description="Helical" evidence="6">
    <location>
        <begin position="396"/>
        <end position="418"/>
    </location>
</feature>
<feature type="transmembrane region" description="Helical" evidence="6">
    <location>
        <begin position="224"/>
        <end position="244"/>
    </location>
</feature>
<comment type="caution">
    <text evidence="8">The sequence shown here is derived from an EMBL/GenBank/DDBJ whole genome shotgun (WGS) entry which is preliminary data.</text>
</comment>
<proteinExistence type="predicted"/>
<feature type="domain" description="ABC-2 type transporter transmembrane" evidence="7">
    <location>
        <begin position="19"/>
        <end position="415"/>
    </location>
</feature>
<dbReference type="AlphaFoldDB" id="A0A369BSR1"/>
<dbReference type="GO" id="GO:0005886">
    <property type="term" value="C:plasma membrane"/>
    <property type="evidence" value="ECO:0007669"/>
    <property type="project" value="UniProtKB-SubCell"/>
</dbReference>
<evidence type="ECO:0000313" key="8">
    <source>
        <dbReference type="EMBL" id="RCX23457.1"/>
    </source>
</evidence>
<dbReference type="Gene3D" id="3.40.1710.10">
    <property type="entry name" value="abc type-2 transporter like domain"/>
    <property type="match status" value="1"/>
</dbReference>